<feature type="region of interest" description="Disordered" evidence="8">
    <location>
        <begin position="1"/>
        <end position="20"/>
    </location>
</feature>
<evidence type="ECO:0000256" key="3">
    <source>
        <dbReference type="ARBA" id="ARBA00022475"/>
    </source>
</evidence>
<keyword evidence="7" id="KW-0046">Antibiotic resistance</keyword>
<dbReference type="PANTHER" id="PTHR42718">
    <property type="entry name" value="MAJOR FACILITATOR SUPERFAMILY MULTIDRUG TRANSPORTER MFSC"/>
    <property type="match status" value="1"/>
</dbReference>
<dbReference type="Pfam" id="PF07690">
    <property type="entry name" value="MFS_1"/>
    <property type="match status" value="1"/>
</dbReference>
<evidence type="ECO:0000259" key="10">
    <source>
        <dbReference type="PROSITE" id="PS50850"/>
    </source>
</evidence>
<feature type="transmembrane region" description="Helical" evidence="9">
    <location>
        <begin position="30"/>
        <end position="55"/>
    </location>
</feature>
<dbReference type="InterPro" id="IPR020846">
    <property type="entry name" value="MFS_dom"/>
</dbReference>
<sequence>MGSTSAGPAVAGASDSTGAAADDSRVTRDIWLLAGVIVVGAFMSTLTTTIVNVALGTLSAELTASMNAVQLVATGYLIALAAAIPLSGWAAKRIGADRLWLGALAVFTLGSAACAAAGSIHLLIGLRLLQGLAGGLLVPTGQMMLAAAAGPKRMGRVMSIVGIPVVLAPVLGPSLGALLLQHLGWQWLFLVNVPFGLVGLVAGTRLLPRSTPQDAGRLDVPGTVLVALGLPLVTYGVAEIAHLGSFTDPAGLLPTLTGVLLLALFARHELRSADPLLDLRLFRNTAFASACVSTFCLGAALFGALIVLPLYYLRVRHESIVTAGLLMAPQGLGTVLALPLSGRLTDRVGGGPVILAGLAVALLGTVPLAVVGSGDDLRYLSAVLVLRGFGIGLATMPAMSTAYSVIERQQIQHATPLLNMLQRVGGSFGTAILTVLFQARATRLGAPSAAHLTAAFGYTHWWVVAVTAVAAVPTAVLTRAHRKHRATTAATAPAPA</sequence>
<feature type="transmembrane region" description="Helical" evidence="9">
    <location>
        <begin position="379"/>
        <end position="399"/>
    </location>
</feature>
<feature type="transmembrane region" description="Helical" evidence="9">
    <location>
        <begin position="99"/>
        <end position="122"/>
    </location>
</feature>
<dbReference type="Gene3D" id="1.20.1720.10">
    <property type="entry name" value="Multidrug resistance protein D"/>
    <property type="match status" value="1"/>
</dbReference>
<keyword evidence="5 9" id="KW-1133">Transmembrane helix</keyword>
<feature type="transmembrane region" description="Helical" evidence="9">
    <location>
        <begin position="353"/>
        <end position="373"/>
    </location>
</feature>
<evidence type="ECO:0000313" key="12">
    <source>
        <dbReference type="Proteomes" id="UP001500897"/>
    </source>
</evidence>
<dbReference type="RefSeq" id="WP_344552986.1">
    <property type="nucleotide sequence ID" value="NZ_BAAANS010000021.1"/>
</dbReference>
<evidence type="ECO:0000256" key="4">
    <source>
        <dbReference type="ARBA" id="ARBA00022692"/>
    </source>
</evidence>
<evidence type="ECO:0000256" key="9">
    <source>
        <dbReference type="SAM" id="Phobius"/>
    </source>
</evidence>
<reference evidence="11 12" key="1">
    <citation type="journal article" date="2019" name="Int. J. Syst. Evol. Microbiol.">
        <title>The Global Catalogue of Microorganisms (GCM) 10K type strain sequencing project: providing services to taxonomists for standard genome sequencing and annotation.</title>
        <authorList>
            <consortium name="The Broad Institute Genomics Platform"/>
            <consortium name="The Broad Institute Genome Sequencing Center for Infectious Disease"/>
            <person name="Wu L."/>
            <person name="Ma J."/>
        </authorList>
    </citation>
    <scope>NUCLEOTIDE SEQUENCE [LARGE SCALE GENOMIC DNA]</scope>
    <source>
        <strain evidence="11 12">JCM 14559</strain>
    </source>
</reference>
<dbReference type="InterPro" id="IPR011701">
    <property type="entry name" value="MFS"/>
</dbReference>
<evidence type="ECO:0000256" key="6">
    <source>
        <dbReference type="ARBA" id="ARBA00023136"/>
    </source>
</evidence>
<keyword evidence="3" id="KW-1003">Cell membrane</keyword>
<accession>A0ABN2WYN8</accession>
<feature type="transmembrane region" description="Helical" evidence="9">
    <location>
        <begin position="67"/>
        <end position="87"/>
    </location>
</feature>
<feature type="transmembrane region" description="Helical" evidence="9">
    <location>
        <begin position="187"/>
        <end position="208"/>
    </location>
</feature>
<dbReference type="InterPro" id="IPR004638">
    <property type="entry name" value="EmrB-like"/>
</dbReference>
<evidence type="ECO:0000256" key="1">
    <source>
        <dbReference type="ARBA" id="ARBA00004651"/>
    </source>
</evidence>
<dbReference type="EMBL" id="BAAANS010000021">
    <property type="protein sequence ID" value="GAA2100797.1"/>
    <property type="molecule type" value="Genomic_DNA"/>
</dbReference>
<comment type="caution">
    <text evidence="11">The sequence shown here is derived from an EMBL/GenBank/DDBJ whole genome shotgun (WGS) entry which is preliminary data.</text>
</comment>
<dbReference type="NCBIfam" id="TIGR00711">
    <property type="entry name" value="efflux_EmrB"/>
    <property type="match status" value="1"/>
</dbReference>
<keyword evidence="2" id="KW-0813">Transport</keyword>
<feature type="transmembrane region" description="Helical" evidence="9">
    <location>
        <begin position="220"/>
        <end position="238"/>
    </location>
</feature>
<comment type="subcellular location">
    <subcellularLocation>
        <location evidence="1">Cell membrane</location>
        <topology evidence="1">Multi-pass membrane protein</topology>
    </subcellularLocation>
</comment>
<feature type="transmembrane region" description="Helical" evidence="9">
    <location>
        <begin position="319"/>
        <end position="341"/>
    </location>
</feature>
<organism evidence="11 12">
    <name type="scientific">Kitasatospora saccharophila</name>
    <dbReference type="NCBI Taxonomy" id="407973"/>
    <lineage>
        <taxon>Bacteria</taxon>
        <taxon>Bacillati</taxon>
        <taxon>Actinomycetota</taxon>
        <taxon>Actinomycetes</taxon>
        <taxon>Kitasatosporales</taxon>
        <taxon>Streptomycetaceae</taxon>
        <taxon>Kitasatospora</taxon>
    </lineage>
</organism>
<evidence type="ECO:0000256" key="5">
    <source>
        <dbReference type="ARBA" id="ARBA00022989"/>
    </source>
</evidence>
<feature type="compositionally biased region" description="Low complexity" evidence="8">
    <location>
        <begin position="9"/>
        <end position="20"/>
    </location>
</feature>
<proteinExistence type="predicted"/>
<feature type="transmembrane region" description="Helical" evidence="9">
    <location>
        <begin position="160"/>
        <end position="181"/>
    </location>
</feature>
<feature type="transmembrane region" description="Helical" evidence="9">
    <location>
        <begin position="128"/>
        <end position="148"/>
    </location>
</feature>
<dbReference type="InterPro" id="IPR036259">
    <property type="entry name" value="MFS_trans_sf"/>
</dbReference>
<feature type="transmembrane region" description="Helical" evidence="9">
    <location>
        <begin position="459"/>
        <end position="477"/>
    </location>
</feature>
<feature type="transmembrane region" description="Helical" evidence="9">
    <location>
        <begin position="250"/>
        <end position="266"/>
    </location>
</feature>
<keyword evidence="4 9" id="KW-0812">Transmembrane</keyword>
<feature type="domain" description="Major facilitator superfamily (MFS) profile" evidence="10">
    <location>
        <begin position="33"/>
        <end position="483"/>
    </location>
</feature>
<evidence type="ECO:0000256" key="8">
    <source>
        <dbReference type="SAM" id="MobiDB-lite"/>
    </source>
</evidence>
<name>A0ABN2WYN8_9ACTN</name>
<evidence type="ECO:0000256" key="7">
    <source>
        <dbReference type="ARBA" id="ARBA00023251"/>
    </source>
</evidence>
<gene>
    <name evidence="11" type="ORF">GCM10009759_33860</name>
</gene>
<dbReference type="Gene3D" id="1.20.1250.20">
    <property type="entry name" value="MFS general substrate transporter like domains"/>
    <property type="match status" value="1"/>
</dbReference>
<evidence type="ECO:0000313" key="11">
    <source>
        <dbReference type="EMBL" id="GAA2100797.1"/>
    </source>
</evidence>
<protein>
    <submittedName>
        <fullName evidence="11">DHA2 family efflux MFS transporter permease subunit</fullName>
    </submittedName>
</protein>
<feature type="transmembrane region" description="Helical" evidence="9">
    <location>
        <begin position="287"/>
        <end position="313"/>
    </location>
</feature>
<dbReference type="Proteomes" id="UP001500897">
    <property type="component" value="Unassembled WGS sequence"/>
</dbReference>
<keyword evidence="6 9" id="KW-0472">Membrane</keyword>
<feature type="transmembrane region" description="Helical" evidence="9">
    <location>
        <begin position="420"/>
        <end position="439"/>
    </location>
</feature>
<dbReference type="PANTHER" id="PTHR42718:SF46">
    <property type="entry name" value="BLR6921 PROTEIN"/>
    <property type="match status" value="1"/>
</dbReference>
<dbReference type="PROSITE" id="PS50850">
    <property type="entry name" value="MFS"/>
    <property type="match status" value="1"/>
</dbReference>
<evidence type="ECO:0000256" key="2">
    <source>
        <dbReference type="ARBA" id="ARBA00022448"/>
    </source>
</evidence>
<keyword evidence="12" id="KW-1185">Reference proteome</keyword>
<dbReference type="SUPFAM" id="SSF103473">
    <property type="entry name" value="MFS general substrate transporter"/>
    <property type="match status" value="1"/>
</dbReference>